<sequence length="193" mass="21680">MATPNATRHEDVLRVLDTVRTIQHTVDVARLERIWSIYRSWINVHGLEGGTGLTRDELACVLECPDDDTQLDFLLTTFGTSERVDLLTLLITAACVARGSLTEKARLLFRLVDFDVEDEIVEDELVLIVASCMHGLYRLGVVSSDVSDADARAIAYEAFEFVGVDDGSKMPLSQFIKWMVAHPRPRALFERLQ</sequence>
<evidence type="ECO:0000313" key="1">
    <source>
        <dbReference type="EMBL" id="KAJ0402199.1"/>
    </source>
</evidence>
<reference evidence="1" key="1">
    <citation type="submission" date="2021-12" db="EMBL/GenBank/DDBJ databases">
        <title>Prjna785345.</title>
        <authorList>
            <person name="Rujirawat T."/>
            <person name="Krajaejun T."/>
        </authorList>
    </citation>
    <scope>NUCLEOTIDE SEQUENCE</scope>
    <source>
        <strain evidence="1">Pi057C3</strain>
    </source>
</reference>
<gene>
    <name evidence="1" type="ORF">P43SY_008063</name>
</gene>
<accession>A0AAD5MC04</accession>
<organism evidence="1 2">
    <name type="scientific">Pythium insidiosum</name>
    <name type="common">Pythiosis disease agent</name>
    <dbReference type="NCBI Taxonomy" id="114742"/>
    <lineage>
        <taxon>Eukaryota</taxon>
        <taxon>Sar</taxon>
        <taxon>Stramenopiles</taxon>
        <taxon>Oomycota</taxon>
        <taxon>Peronosporomycetes</taxon>
        <taxon>Pythiales</taxon>
        <taxon>Pythiaceae</taxon>
        <taxon>Pythium</taxon>
    </lineage>
</organism>
<evidence type="ECO:0000313" key="2">
    <source>
        <dbReference type="Proteomes" id="UP001209570"/>
    </source>
</evidence>
<name>A0AAD5MC04_PYTIN</name>
<keyword evidence="2" id="KW-1185">Reference proteome</keyword>
<proteinExistence type="predicted"/>
<dbReference type="EMBL" id="JAKCXM010000108">
    <property type="protein sequence ID" value="KAJ0402199.1"/>
    <property type="molecule type" value="Genomic_DNA"/>
</dbReference>
<dbReference type="SUPFAM" id="SSF47473">
    <property type="entry name" value="EF-hand"/>
    <property type="match status" value="1"/>
</dbReference>
<protein>
    <submittedName>
        <fullName evidence="1">Uncharacterized protein</fullName>
    </submittedName>
</protein>
<dbReference type="Gene3D" id="1.10.238.10">
    <property type="entry name" value="EF-hand"/>
    <property type="match status" value="1"/>
</dbReference>
<dbReference type="Proteomes" id="UP001209570">
    <property type="component" value="Unassembled WGS sequence"/>
</dbReference>
<dbReference type="AlphaFoldDB" id="A0AAD5MC04"/>
<dbReference type="InterPro" id="IPR011992">
    <property type="entry name" value="EF-hand-dom_pair"/>
</dbReference>
<comment type="caution">
    <text evidence="1">The sequence shown here is derived from an EMBL/GenBank/DDBJ whole genome shotgun (WGS) entry which is preliminary data.</text>
</comment>